<reference evidence="2 3" key="1">
    <citation type="submission" date="2020-01" db="EMBL/GenBank/DDBJ databases">
        <title>Draft genome sequence of Cand. Neptunochlamydia vexilliferae K9.</title>
        <authorList>
            <person name="Schulz F."/>
            <person name="Koestlbacher S."/>
            <person name="Wascher F."/>
            <person name="Pizzetti I."/>
            <person name="Horn M."/>
        </authorList>
    </citation>
    <scope>NUCLEOTIDE SEQUENCE [LARGE SCALE GENOMIC DNA]</scope>
    <source>
        <strain evidence="2 3">K9</strain>
    </source>
</reference>
<dbReference type="InterPro" id="IPR007825">
    <property type="entry name" value="Major_OMP_Legionella"/>
</dbReference>
<dbReference type="Pfam" id="PF05150">
    <property type="entry name" value="Legionella_OMP"/>
    <property type="match status" value="1"/>
</dbReference>
<organism evidence="2 3">
    <name type="scientific">Candidatus Neptunichlamydia vexilliferae</name>
    <dbReference type="NCBI Taxonomy" id="1651774"/>
    <lineage>
        <taxon>Bacteria</taxon>
        <taxon>Pseudomonadati</taxon>
        <taxon>Chlamydiota</taxon>
        <taxon>Chlamydiia</taxon>
        <taxon>Parachlamydiales</taxon>
        <taxon>Simkaniaceae</taxon>
        <taxon>Candidatus Neptunichlamydia</taxon>
    </lineage>
</organism>
<name>A0ABS0B1U9_9BACT</name>
<accession>A0ABS0B1U9</accession>
<evidence type="ECO:0008006" key="4">
    <source>
        <dbReference type="Google" id="ProtNLM"/>
    </source>
</evidence>
<sequence length="349" mass="39432">MTMKYLLPLIIACANVFAVAGKISDVKGTITPNAGPRVDHGIDVFLNTDFIYWTPRMDGLAYAITGSGDGVSSTPRGSVKHLDWNWAPGFKVGAGLNLPHDGWDVTAEYTWLYSSADHKKAVSGSDILSPWNVSNLVSLLSNSEIREARADWDIHFHTAHLSLGRNYFISNFLTLRPFVGFKGSWIDQDYRVRYTLEGTIDSNLRMKNDQDFWGIGLRTGLDTGWQLTSILSLYGNFAISGLWSQFQVDRKDTRNDSNNPGGGNSPLNTNITVLNSEDDFHTIKGVIEFGLGLRAEWWFFDDRYHFLIQGGWEEQLWINHNNLLKTYFAESDHGDLILQGFTMKLRFDF</sequence>
<keyword evidence="3" id="KW-1185">Reference proteome</keyword>
<keyword evidence="1" id="KW-0732">Signal</keyword>
<gene>
    <name evidence="2" type="ORF">NEPTK9_001207</name>
</gene>
<dbReference type="EMBL" id="JAAEJV010000035">
    <property type="protein sequence ID" value="MBF5059691.1"/>
    <property type="molecule type" value="Genomic_DNA"/>
</dbReference>
<dbReference type="Proteomes" id="UP001194714">
    <property type="component" value="Unassembled WGS sequence"/>
</dbReference>
<feature type="chain" id="PRO_5045721710" description="MOMP-like family protein" evidence="1">
    <location>
        <begin position="21"/>
        <end position="349"/>
    </location>
</feature>
<evidence type="ECO:0000256" key="1">
    <source>
        <dbReference type="SAM" id="SignalP"/>
    </source>
</evidence>
<comment type="caution">
    <text evidence="2">The sequence shown here is derived from an EMBL/GenBank/DDBJ whole genome shotgun (WGS) entry which is preliminary data.</text>
</comment>
<protein>
    <recommendedName>
        <fullName evidence="4">MOMP-like family protein</fullName>
    </recommendedName>
</protein>
<evidence type="ECO:0000313" key="3">
    <source>
        <dbReference type="Proteomes" id="UP001194714"/>
    </source>
</evidence>
<feature type="signal peptide" evidence="1">
    <location>
        <begin position="1"/>
        <end position="20"/>
    </location>
</feature>
<proteinExistence type="predicted"/>
<evidence type="ECO:0000313" key="2">
    <source>
        <dbReference type="EMBL" id="MBF5059691.1"/>
    </source>
</evidence>